<dbReference type="Gene3D" id="3.40.50.300">
    <property type="entry name" value="P-loop containing nucleotide triphosphate hydrolases"/>
    <property type="match status" value="1"/>
</dbReference>
<dbReference type="PANTHER" id="PTHR43335">
    <property type="entry name" value="ABC TRANSPORTER, ATP-BINDING PROTEIN"/>
    <property type="match status" value="1"/>
</dbReference>
<comment type="caution">
    <text evidence="6">The sequence shown here is derived from an EMBL/GenBank/DDBJ whole genome shotgun (WGS) entry which is preliminary data.</text>
</comment>
<dbReference type="InterPro" id="IPR003593">
    <property type="entry name" value="AAA+_ATPase"/>
</dbReference>
<keyword evidence="3" id="KW-0547">Nucleotide-binding</keyword>
<evidence type="ECO:0000313" key="6">
    <source>
        <dbReference type="EMBL" id="TYR35442.1"/>
    </source>
</evidence>
<dbReference type="GO" id="GO:0016887">
    <property type="term" value="F:ATP hydrolysis activity"/>
    <property type="evidence" value="ECO:0007669"/>
    <property type="project" value="InterPro"/>
</dbReference>
<keyword evidence="2" id="KW-0813">Transport</keyword>
<dbReference type="Proteomes" id="UP000322362">
    <property type="component" value="Unassembled WGS sequence"/>
</dbReference>
<dbReference type="CDD" id="cd03230">
    <property type="entry name" value="ABC_DR_subfamily_A"/>
    <property type="match status" value="1"/>
</dbReference>
<dbReference type="PROSITE" id="PS50893">
    <property type="entry name" value="ABC_TRANSPORTER_2"/>
    <property type="match status" value="1"/>
</dbReference>
<dbReference type="EMBL" id="VTAV01000009">
    <property type="protein sequence ID" value="TYR35442.1"/>
    <property type="molecule type" value="Genomic_DNA"/>
</dbReference>
<dbReference type="InterPro" id="IPR027417">
    <property type="entry name" value="P-loop_NTPase"/>
</dbReference>
<dbReference type="GO" id="GO:0005524">
    <property type="term" value="F:ATP binding"/>
    <property type="evidence" value="ECO:0007669"/>
    <property type="project" value="UniProtKB-KW"/>
</dbReference>
<gene>
    <name evidence="6" type="ORF">FXV77_13660</name>
</gene>
<evidence type="ECO:0000256" key="3">
    <source>
        <dbReference type="ARBA" id="ARBA00022741"/>
    </source>
</evidence>
<reference evidence="6 7" key="1">
    <citation type="submission" date="2019-08" db="EMBL/GenBank/DDBJ databases">
        <title>Phlebobacter frassis gen. nov. sp. nov., a new member of family Sphingobacteriaceae isolated from sand fly rearing media.</title>
        <authorList>
            <person name="Kakumanu M.L."/>
            <person name="Marayati B.F."/>
            <person name="Wada-Katsumata A."/>
            <person name="Wasserberg G."/>
            <person name="Schal C."/>
            <person name="Apperson C.S."/>
            <person name="Ponnusamy L."/>
        </authorList>
    </citation>
    <scope>NUCLEOTIDE SEQUENCE [LARGE SCALE GENOMIC DNA]</scope>
    <source>
        <strain evidence="6 7">SSI9</strain>
    </source>
</reference>
<accession>A0A5D4H574</accession>
<comment type="similarity">
    <text evidence="1">Belongs to the ABC transporter superfamily.</text>
</comment>
<feature type="domain" description="ABC transporter" evidence="5">
    <location>
        <begin position="6"/>
        <end position="237"/>
    </location>
</feature>
<sequence length="318" mass="35636">MDNPIIRVRQLTKKYGDFTAVDQLDLDIATGEIFGLLGPNGAGKSTTILMLLGLSEPTSGEIEVCGTDPVRSPIAVKRLVGYLPDNIGFYESWTALENLVLTAQLNGISYTEAKRRSLFLLEKVGLQDVAEKKVGKFSRGMRQRLGLADSLIKDPKVLILDEPTLGLDPMGVKDFTSLILRLSREEKLTVLLSSHQLYQVQQICDRVGLFIKGKLVADGPIQNLATHLFQDKPRHIQLKVHQTDIQRARDILEAMQDVKTIEQQNDLFHIDADEIIVHHLAKKLVEHDINITQLQQRTYGIEDIYAHYFEGGSTNDAK</sequence>
<proteinExistence type="inferred from homology"/>
<evidence type="ECO:0000256" key="2">
    <source>
        <dbReference type="ARBA" id="ARBA00022448"/>
    </source>
</evidence>
<dbReference type="AlphaFoldDB" id="A0A5D4H574"/>
<protein>
    <submittedName>
        <fullName evidence="6">ABC transporter ATP-binding protein</fullName>
    </submittedName>
</protein>
<dbReference type="Pfam" id="PF00005">
    <property type="entry name" value="ABC_tran"/>
    <property type="match status" value="1"/>
</dbReference>
<organism evidence="6 7">
    <name type="scientific">Sphingobacterium phlebotomi</name>
    <dbReference type="NCBI Taxonomy" id="2605433"/>
    <lineage>
        <taxon>Bacteria</taxon>
        <taxon>Pseudomonadati</taxon>
        <taxon>Bacteroidota</taxon>
        <taxon>Sphingobacteriia</taxon>
        <taxon>Sphingobacteriales</taxon>
        <taxon>Sphingobacteriaceae</taxon>
        <taxon>Sphingobacterium</taxon>
    </lineage>
</organism>
<evidence type="ECO:0000256" key="1">
    <source>
        <dbReference type="ARBA" id="ARBA00005417"/>
    </source>
</evidence>
<dbReference type="SMART" id="SM00382">
    <property type="entry name" value="AAA"/>
    <property type="match status" value="1"/>
</dbReference>
<evidence type="ECO:0000256" key="4">
    <source>
        <dbReference type="ARBA" id="ARBA00022840"/>
    </source>
</evidence>
<evidence type="ECO:0000259" key="5">
    <source>
        <dbReference type="PROSITE" id="PS50893"/>
    </source>
</evidence>
<keyword evidence="4 6" id="KW-0067">ATP-binding</keyword>
<evidence type="ECO:0000313" key="7">
    <source>
        <dbReference type="Proteomes" id="UP000322362"/>
    </source>
</evidence>
<keyword evidence="7" id="KW-1185">Reference proteome</keyword>
<dbReference type="InterPro" id="IPR003439">
    <property type="entry name" value="ABC_transporter-like_ATP-bd"/>
</dbReference>
<dbReference type="SUPFAM" id="SSF52540">
    <property type="entry name" value="P-loop containing nucleoside triphosphate hydrolases"/>
    <property type="match status" value="1"/>
</dbReference>
<name>A0A5D4H574_9SPHI</name>
<dbReference type="PANTHER" id="PTHR43335:SF4">
    <property type="entry name" value="ABC TRANSPORTER, ATP-BINDING PROTEIN"/>
    <property type="match status" value="1"/>
</dbReference>